<feature type="chain" id="PRO_5046934292" evidence="1">
    <location>
        <begin position="21"/>
        <end position="339"/>
    </location>
</feature>
<dbReference type="RefSeq" id="WP_249307471.1">
    <property type="nucleotide sequence ID" value="NZ_JACRSZ010000003.1"/>
</dbReference>
<proteinExistence type="predicted"/>
<dbReference type="PANTHER" id="PTHR35271:SF1">
    <property type="entry name" value="ABC TRANSPORTER, SUBSTRATE-BINDING LIPOPROTEIN"/>
    <property type="match status" value="1"/>
</dbReference>
<dbReference type="Gene3D" id="3.40.50.2300">
    <property type="match status" value="2"/>
</dbReference>
<feature type="signal peptide" evidence="1">
    <location>
        <begin position="1"/>
        <end position="20"/>
    </location>
</feature>
<dbReference type="InterPro" id="IPR007487">
    <property type="entry name" value="ABC_transpt-TYRBP-like"/>
</dbReference>
<protein>
    <submittedName>
        <fullName evidence="2">ABC transporter substrate-binding protein</fullName>
    </submittedName>
</protein>
<dbReference type="EMBL" id="JACRSZ010000003">
    <property type="protein sequence ID" value="MBC8572477.1"/>
    <property type="molecule type" value="Genomic_DNA"/>
</dbReference>
<evidence type="ECO:0000256" key="1">
    <source>
        <dbReference type="SAM" id="SignalP"/>
    </source>
</evidence>
<dbReference type="SUPFAM" id="SSF53822">
    <property type="entry name" value="Periplasmic binding protein-like I"/>
    <property type="match status" value="1"/>
</dbReference>
<evidence type="ECO:0000313" key="2">
    <source>
        <dbReference type="EMBL" id="MBC8572477.1"/>
    </source>
</evidence>
<sequence>MKKKLFTSVAVMAAITSAMAATAMAEDYKVGIVQYVDDASLNQITENIEKELDAKAEELGVTFNYADYFSNAQADSSVLNQIASDLMADQVDVVVAIATPVAMVMQSATEDTDIPVIFSAVSDPVGAGLVDSMDAPGGNITGTSDALDTATIMNLMLAANPDLKKVGLLYDTAQDSSQNAIQNAIAFCEENGIEYEEKTGSTTDDVILAAQSLIADGVEAVFTPTDNTIMTAELSIYELFNDAGIPHYTGADSFALNGAFCGYGVDYANLGVATADMVAEVLTGDVNVAETPVQTFDNGIATVNTETCEAIGFDLDTIKEAFSDYCTDFVEIQTAESFE</sequence>
<organism evidence="2 3">
    <name type="scientific">Jingyaoa shaoxingensis</name>
    <dbReference type="NCBI Taxonomy" id="2763671"/>
    <lineage>
        <taxon>Bacteria</taxon>
        <taxon>Bacillati</taxon>
        <taxon>Bacillota</taxon>
        <taxon>Clostridia</taxon>
        <taxon>Lachnospirales</taxon>
        <taxon>Lachnospiraceae</taxon>
        <taxon>Jingyaoa</taxon>
    </lineage>
</organism>
<dbReference type="PANTHER" id="PTHR35271">
    <property type="entry name" value="ABC TRANSPORTER, SUBSTRATE-BINDING LIPOPROTEIN-RELATED"/>
    <property type="match status" value="1"/>
</dbReference>
<comment type="caution">
    <text evidence="2">The sequence shown here is derived from an EMBL/GenBank/DDBJ whole genome shotgun (WGS) entry which is preliminary data.</text>
</comment>
<dbReference type="Pfam" id="PF04392">
    <property type="entry name" value="ABC_sub_bind"/>
    <property type="match status" value="1"/>
</dbReference>
<dbReference type="InterPro" id="IPR028082">
    <property type="entry name" value="Peripla_BP_I"/>
</dbReference>
<dbReference type="Proteomes" id="UP000657421">
    <property type="component" value="Unassembled WGS sequence"/>
</dbReference>
<dbReference type="CDD" id="cd06325">
    <property type="entry name" value="PBP1_ABC_unchar_transporter"/>
    <property type="match status" value="1"/>
</dbReference>
<accession>A0ABR7N7U5</accession>
<name>A0ABR7N7U5_9FIRM</name>
<evidence type="ECO:0000313" key="3">
    <source>
        <dbReference type="Proteomes" id="UP000657421"/>
    </source>
</evidence>
<reference evidence="2 3" key="1">
    <citation type="submission" date="2020-08" db="EMBL/GenBank/DDBJ databases">
        <title>Genome public.</title>
        <authorList>
            <person name="Liu C."/>
            <person name="Sun Q."/>
        </authorList>
    </citation>
    <scope>NUCLEOTIDE SEQUENCE [LARGE SCALE GENOMIC DNA]</scope>
    <source>
        <strain evidence="2 3">NSJ-46</strain>
    </source>
</reference>
<keyword evidence="3" id="KW-1185">Reference proteome</keyword>
<keyword evidence="1" id="KW-0732">Signal</keyword>
<gene>
    <name evidence="2" type="ORF">H8716_05150</name>
</gene>